<evidence type="ECO:0008006" key="6">
    <source>
        <dbReference type="Google" id="ProtNLM"/>
    </source>
</evidence>
<gene>
    <name evidence="4" type="ORF">ANCCAN_21763</name>
</gene>
<dbReference type="SUPFAM" id="SSF51735">
    <property type="entry name" value="NAD(P)-binding Rossmann-fold domains"/>
    <property type="match status" value="1"/>
</dbReference>
<evidence type="ECO:0000256" key="1">
    <source>
        <dbReference type="ARBA" id="ARBA00006484"/>
    </source>
</evidence>
<evidence type="ECO:0000256" key="3">
    <source>
        <dbReference type="SAM" id="Phobius"/>
    </source>
</evidence>
<protein>
    <recommendedName>
        <fullName evidence="6">Oxidoreductase, short chain dehydrogenase/reductase family protein</fullName>
    </recommendedName>
</protein>
<keyword evidence="3" id="KW-0812">Transmembrane</keyword>
<dbReference type="PRINTS" id="PR00081">
    <property type="entry name" value="GDHRDH"/>
</dbReference>
<dbReference type="Proteomes" id="UP000252519">
    <property type="component" value="Unassembled WGS sequence"/>
</dbReference>
<dbReference type="Gene3D" id="3.40.50.720">
    <property type="entry name" value="NAD(P)-binding Rossmann-like Domain"/>
    <property type="match status" value="1"/>
</dbReference>
<dbReference type="EMBL" id="JOJR01001093">
    <property type="protein sequence ID" value="RCN32436.1"/>
    <property type="molecule type" value="Genomic_DNA"/>
</dbReference>
<dbReference type="InterPro" id="IPR036291">
    <property type="entry name" value="NAD(P)-bd_dom_sf"/>
</dbReference>
<dbReference type="PANTHER" id="PTHR43899">
    <property type="entry name" value="RH59310P"/>
    <property type="match status" value="1"/>
</dbReference>
<accession>A0A368FJT1</accession>
<name>A0A368FJT1_ANCCA</name>
<comment type="similarity">
    <text evidence="1">Belongs to the short-chain dehydrogenases/reductases (SDR) family.</text>
</comment>
<dbReference type="AlphaFoldDB" id="A0A368FJT1"/>
<sequence length="149" mass="16796">MEKAGGGQIVVLSSSQGYRPIPLLAAYSASKAVMSFLCEAIDREYKTISVQCLTPALIATKMVYYTKGGLFVVTPEQFAKQAVNTIGLTSKTSGCFNHEIQMLLRHLFPWAILKYLIMPIYYYQQRRMDRIHTAMSKEKQQTMRSSAKA</sequence>
<dbReference type="STRING" id="29170.A0A368FJT1"/>
<dbReference type="GO" id="GO:0005783">
    <property type="term" value="C:endoplasmic reticulum"/>
    <property type="evidence" value="ECO:0007669"/>
    <property type="project" value="TreeGrafter"/>
</dbReference>
<keyword evidence="3" id="KW-1133">Transmembrane helix</keyword>
<organism evidence="4 5">
    <name type="scientific">Ancylostoma caninum</name>
    <name type="common">Dog hookworm</name>
    <dbReference type="NCBI Taxonomy" id="29170"/>
    <lineage>
        <taxon>Eukaryota</taxon>
        <taxon>Metazoa</taxon>
        <taxon>Ecdysozoa</taxon>
        <taxon>Nematoda</taxon>
        <taxon>Chromadorea</taxon>
        <taxon>Rhabditida</taxon>
        <taxon>Rhabditina</taxon>
        <taxon>Rhabditomorpha</taxon>
        <taxon>Strongyloidea</taxon>
        <taxon>Ancylostomatidae</taxon>
        <taxon>Ancylostomatinae</taxon>
        <taxon>Ancylostoma</taxon>
    </lineage>
</organism>
<dbReference type="InterPro" id="IPR002347">
    <property type="entry name" value="SDR_fam"/>
</dbReference>
<evidence type="ECO:0000313" key="4">
    <source>
        <dbReference type="EMBL" id="RCN32436.1"/>
    </source>
</evidence>
<keyword evidence="3" id="KW-0472">Membrane</keyword>
<dbReference type="Pfam" id="PF00106">
    <property type="entry name" value="adh_short"/>
    <property type="match status" value="1"/>
</dbReference>
<evidence type="ECO:0000313" key="5">
    <source>
        <dbReference type="Proteomes" id="UP000252519"/>
    </source>
</evidence>
<dbReference type="InterPro" id="IPR051019">
    <property type="entry name" value="VLCFA-Steroid_DH"/>
</dbReference>
<dbReference type="GO" id="GO:0016491">
    <property type="term" value="F:oxidoreductase activity"/>
    <property type="evidence" value="ECO:0007669"/>
    <property type="project" value="UniProtKB-KW"/>
</dbReference>
<keyword evidence="5" id="KW-1185">Reference proteome</keyword>
<feature type="transmembrane region" description="Helical" evidence="3">
    <location>
        <begin position="107"/>
        <end position="123"/>
    </location>
</feature>
<dbReference type="PANTHER" id="PTHR43899:SF13">
    <property type="entry name" value="RH59310P"/>
    <property type="match status" value="1"/>
</dbReference>
<evidence type="ECO:0000256" key="2">
    <source>
        <dbReference type="ARBA" id="ARBA00023002"/>
    </source>
</evidence>
<dbReference type="OrthoDB" id="5873404at2759"/>
<comment type="caution">
    <text evidence="4">The sequence shown here is derived from an EMBL/GenBank/DDBJ whole genome shotgun (WGS) entry which is preliminary data.</text>
</comment>
<reference evidence="4 5" key="1">
    <citation type="submission" date="2014-10" db="EMBL/GenBank/DDBJ databases">
        <title>Draft genome of the hookworm Ancylostoma caninum.</title>
        <authorList>
            <person name="Mitreva M."/>
        </authorList>
    </citation>
    <scope>NUCLEOTIDE SEQUENCE [LARGE SCALE GENOMIC DNA]</scope>
    <source>
        <strain evidence="4 5">Baltimore</strain>
    </source>
</reference>
<keyword evidence="2" id="KW-0560">Oxidoreductase</keyword>
<proteinExistence type="inferred from homology"/>